<name>A0A812JUQ8_9DINO</name>
<organism evidence="2 3">
    <name type="scientific">Symbiodinium necroappetens</name>
    <dbReference type="NCBI Taxonomy" id="1628268"/>
    <lineage>
        <taxon>Eukaryota</taxon>
        <taxon>Sar</taxon>
        <taxon>Alveolata</taxon>
        <taxon>Dinophyceae</taxon>
        <taxon>Suessiales</taxon>
        <taxon>Symbiodiniaceae</taxon>
        <taxon>Symbiodinium</taxon>
    </lineage>
</organism>
<feature type="transmembrane region" description="Helical" evidence="1">
    <location>
        <begin position="239"/>
        <end position="262"/>
    </location>
</feature>
<feature type="transmembrane region" description="Helical" evidence="1">
    <location>
        <begin position="282"/>
        <end position="304"/>
    </location>
</feature>
<keyword evidence="3" id="KW-1185">Reference proteome</keyword>
<keyword evidence="1" id="KW-0812">Transmembrane</keyword>
<evidence type="ECO:0000256" key="1">
    <source>
        <dbReference type="SAM" id="Phobius"/>
    </source>
</evidence>
<keyword evidence="1" id="KW-0472">Membrane</keyword>
<comment type="caution">
    <text evidence="2">The sequence shown here is derived from an EMBL/GenBank/DDBJ whole genome shotgun (WGS) entry which is preliminary data.</text>
</comment>
<reference evidence="2" key="1">
    <citation type="submission" date="2021-02" db="EMBL/GenBank/DDBJ databases">
        <authorList>
            <person name="Dougan E. K."/>
            <person name="Rhodes N."/>
            <person name="Thang M."/>
            <person name="Chan C."/>
        </authorList>
    </citation>
    <scope>NUCLEOTIDE SEQUENCE</scope>
</reference>
<dbReference type="AlphaFoldDB" id="A0A812JUQ8"/>
<accession>A0A812JUQ8</accession>
<dbReference type="Proteomes" id="UP000601435">
    <property type="component" value="Unassembled WGS sequence"/>
</dbReference>
<evidence type="ECO:0000313" key="2">
    <source>
        <dbReference type="EMBL" id="CAE7211222.1"/>
    </source>
</evidence>
<keyword evidence="1" id="KW-1133">Transmembrane helix</keyword>
<gene>
    <name evidence="2" type="ORF">SNEC2469_LOCUS2153</name>
</gene>
<dbReference type="EMBL" id="CAJNJA010006501">
    <property type="protein sequence ID" value="CAE7211222.1"/>
    <property type="molecule type" value="Genomic_DNA"/>
</dbReference>
<evidence type="ECO:0000313" key="3">
    <source>
        <dbReference type="Proteomes" id="UP000601435"/>
    </source>
</evidence>
<feature type="transmembrane region" description="Helical" evidence="1">
    <location>
        <begin position="428"/>
        <end position="448"/>
    </location>
</feature>
<protein>
    <submittedName>
        <fullName evidence="2">Uncharacterized protein</fullName>
    </submittedName>
</protein>
<sequence length="524" mass="56925">MAGAYKYDLLLELDDRPRSLVATLVCPQPHELIDDYYGNLRLDEHVREHFLRVMDLEIDLGVSRQTLQLAPAQESCREHVEQGRLPTLQRQLVVPAKARVLGFKYHEAVEAATGFARVHDLCVLMEEEGKLYLEPLSRICIDRLSQHLPGRVRWLPPALEAVEKIDKEGLDVTELPEVDGLQILRGSMDHIVDSHYKEGIGPVESSVFLQGDVVGGPALFYIDIVLDVKQLVLFYGSGLHGYLLLNMMGMAMPIIFTTWDAIRFVGTRSADLDAMTVWIPPTILLPLLVIATISQTLMLLLALVSAATGKKQPLLSGAKFAEVAESATSALVQTNFLISALGGVSQIQALELSEEQLQSMQLSVAVSCLSLGLGFASRDKADSAVLGLPGKLGWDATMAALVLTRCMEVSSRIFAYNILQVSVRGWPLLRFGSLVAVGLVLVSARLLFPDASLADVAASTIAHPGQILEPSSLLPLQHSLCLHSLLVAAAGASQLVLHTSEAPDASKATPHCTCRCWGATLLRL</sequence>
<proteinExistence type="predicted"/>